<protein>
    <submittedName>
        <fullName evidence="2">Uncharacterized protein</fullName>
    </submittedName>
</protein>
<dbReference type="Proteomes" id="UP000298138">
    <property type="component" value="Unassembled WGS sequence"/>
</dbReference>
<gene>
    <name evidence="2" type="ORF">EX30DRAFT_341695</name>
</gene>
<dbReference type="AlphaFoldDB" id="A0A4V3SIH5"/>
<evidence type="ECO:0000313" key="2">
    <source>
        <dbReference type="EMBL" id="TGZ80125.1"/>
    </source>
</evidence>
<reference evidence="2 3" key="1">
    <citation type="submission" date="2019-04" db="EMBL/GenBank/DDBJ databases">
        <title>Comparative genomics and transcriptomics to analyze fruiting body development in filamentous ascomycetes.</title>
        <authorList>
            <consortium name="DOE Joint Genome Institute"/>
            <person name="Lutkenhaus R."/>
            <person name="Traeger S."/>
            <person name="Breuer J."/>
            <person name="Kuo A."/>
            <person name="Lipzen A."/>
            <person name="Pangilinan J."/>
            <person name="Dilworth D."/>
            <person name="Sandor L."/>
            <person name="Poggeler S."/>
            <person name="Barry K."/>
            <person name="Grigoriev I.V."/>
            <person name="Nowrousian M."/>
        </authorList>
    </citation>
    <scope>NUCLEOTIDE SEQUENCE [LARGE SCALE GENOMIC DNA]</scope>
    <source>
        <strain evidence="2 3">CBS 389.68</strain>
    </source>
</reference>
<evidence type="ECO:0000313" key="3">
    <source>
        <dbReference type="Proteomes" id="UP000298138"/>
    </source>
</evidence>
<evidence type="ECO:0000256" key="1">
    <source>
        <dbReference type="SAM" id="MobiDB-lite"/>
    </source>
</evidence>
<keyword evidence="3" id="KW-1185">Reference proteome</keyword>
<dbReference type="InParanoid" id="A0A4V3SIH5"/>
<organism evidence="2 3">
    <name type="scientific">Ascodesmis nigricans</name>
    <dbReference type="NCBI Taxonomy" id="341454"/>
    <lineage>
        <taxon>Eukaryota</taxon>
        <taxon>Fungi</taxon>
        <taxon>Dikarya</taxon>
        <taxon>Ascomycota</taxon>
        <taxon>Pezizomycotina</taxon>
        <taxon>Pezizomycetes</taxon>
        <taxon>Pezizales</taxon>
        <taxon>Ascodesmidaceae</taxon>
        <taxon>Ascodesmis</taxon>
    </lineage>
</organism>
<accession>A0A4V3SIH5</accession>
<sequence>MGNSTSSSVRGVLPGTTIVLPTTTSNPFHVLLSVPPPLHDSRQQNPIPSTFELKQQLMWGWSEDQEAMKRGGSSLNPHPRLRTDDNKSAAVKPRSSGLSIDFISGILQMMRRRLPMGWGDAMWGLNESWETRFFVFRPCQERWRCGSGRKGDRWTWEIEG</sequence>
<feature type="region of interest" description="Disordered" evidence="1">
    <location>
        <begin position="68"/>
        <end position="90"/>
    </location>
</feature>
<proteinExistence type="predicted"/>
<dbReference type="EMBL" id="ML220126">
    <property type="protein sequence ID" value="TGZ80125.1"/>
    <property type="molecule type" value="Genomic_DNA"/>
</dbReference>
<name>A0A4V3SIH5_9PEZI</name>